<feature type="compositionally biased region" description="Acidic residues" evidence="1">
    <location>
        <begin position="137"/>
        <end position="157"/>
    </location>
</feature>
<evidence type="ECO:0000256" key="1">
    <source>
        <dbReference type="SAM" id="MobiDB-lite"/>
    </source>
</evidence>
<protein>
    <recommendedName>
        <fullName evidence="4">Yippee domain-containing protein</fullName>
    </recommendedName>
</protein>
<feature type="region of interest" description="Disordered" evidence="1">
    <location>
        <begin position="107"/>
        <end position="165"/>
    </location>
</feature>
<evidence type="ECO:0008006" key="4">
    <source>
        <dbReference type="Google" id="ProtNLM"/>
    </source>
</evidence>
<keyword evidence="3" id="KW-1185">Reference proteome</keyword>
<gene>
    <name evidence="2" type="ORF">M0R45_017628</name>
</gene>
<dbReference type="EMBL" id="JBEDUW010000003">
    <property type="protein sequence ID" value="KAK9940997.1"/>
    <property type="molecule type" value="Genomic_DNA"/>
</dbReference>
<reference evidence="2 3" key="1">
    <citation type="journal article" date="2023" name="G3 (Bethesda)">
        <title>A chromosome-length genome assembly and annotation of blackberry (Rubus argutus, cv. 'Hillquist').</title>
        <authorList>
            <person name="Bruna T."/>
            <person name="Aryal R."/>
            <person name="Dudchenko O."/>
            <person name="Sargent D.J."/>
            <person name="Mead D."/>
            <person name="Buti M."/>
            <person name="Cavallini A."/>
            <person name="Hytonen T."/>
            <person name="Andres J."/>
            <person name="Pham M."/>
            <person name="Weisz D."/>
            <person name="Mascagni F."/>
            <person name="Usai G."/>
            <person name="Natali L."/>
            <person name="Bassil N."/>
            <person name="Fernandez G.E."/>
            <person name="Lomsadze A."/>
            <person name="Armour M."/>
            <person name="Olukolu B."/>
            <person name="Poorten T."/>
            <person name="Britton C."/>
            <person name="Davik J."/>
            <person name="Ashrafi H."/>
            <person name="Aiden E.L."/>
            <person name="Borodovsky M."/>
            <person name="Worthington M."/>
        </authorList>
    </citation>
    <scope>NUCLEOTIDE SEQUENCE [LARGE SCALE GENOMIC DNA]</scope>
    <source>
        <strain evidence="2">PI 553951</strain>
    </source>
</reference>
<evidence type="ECO:0000313" key="2">
    <source>
        <dbReference type="EMBL" id="KAK9940997.1"/>
    </source>
</evidence>
<accession>A0AAW1XZL9</accession>
<sequence length="165" mass="18640">MATGLYVATFPCTSQYFLCRFCLDSHSRTHLVLKKNYKTRVFTVNLVTVENPDSDTQQWIHCVRCNGRLGWKYVQVPLDHICAKARFYLNMENVTFWDGNMAQGAESGLPAVDTDPEQGAPVQPLPAGDGQAAFVQPEEDEHANEDHEDEPQEEDNELPAGFWYG</sequence>
<proteinExistence type="predicted"/>
<organism evidence="2 3">
    <name type="scientific">Rubus argutus</name>
    <name type="common">Southern blackberry</name>
    <dbReference type="NCBI Taxonomy" id="59490"/>
    <lineage>
        <taxon>Eukaryota</taxon>
        <taxon>Viridiplantae</taxon>
        <taxon>Streptophyta</taxon>
        <taxon>Embryophyta</taxon>
        <taxon>Tracheophyta</taxon>
        <taxon>Spermatophyta</taxon>
        <taxon>Magnoliopsida</taxon>
        <taxon>eudicotyledons</taxon>
        <taxon>Gunneridae</taxon>
        <taxon>Pentapetalae</taxon>
        <taxon>rosids</taxon>
        <taxon>fabids</taxon>
        <taxon>Rosales</taxon>
        <taxon>Rosaceae</taxon>
        <taxon>Rosoideae</taxon>
        <taxon>Rosoideae incertae sedis</taxon>
        <taxon>Rubus</taxon>
    </lineage>
</organism>
<dbReference type="Proteomes" id="UP001457282">
    <property type="component" value="Unassembled WGS sequence"/>
</dbReference>
<dbReference type="AlphaFoldDB" id="A0AAW1XZL9"/>
<comment type="caution">
    <text evidence="2">The sequence shown here is derived from an EMBL/GenBank/DDBJ whole genome shotgun (WGS) entry which is preliminary data.</text>
</comment>
<evidence type="ECO:0000313" key="3">
    <source>
        <dbReference type="Proteomes" id="UP001457282"/>
    </source>
</evidence>
<name>A0AAW1XZL9_RUBAR</name>